<dbReference type="InterPro" id="IPR001753">
    <property type="entry name" value="Enoyl-CoA_hydra/iso"/>
</dbReference>
<accession>A0ABZ2LLG6</accession>
<dbReference type="EMBL" id="CP089984">
    <property type="protein sequence ID" value="WXB11585.1"/>
    <property type="molecule type" value="Genomic_DNA"/>
</dbReference>
<dbReference type="InterPro" id="IPR018376">
    <property type="entry name" value="Enoyl-CoA_hyd/isom_CS"/>
</dbReference>
<comment type="similarity">
    <text evidence="1 3">Belongs to the enoyl-CoA hydratase/isomerase family.</text>
</comment>
<name>A0ABZ2LLG6_9BACT</name>
<evidence type="ECO:0000256" key="2">
    <source>
        <dbReference type="ARBA" id="ARBA00023239"/>
    </source>
</evidence>
<dbReference type="CDD" id="cd06558">
    <property type="entry name" value="crotonase-like"/>
    <property type="match status" value="1"/>
</dbReference>
<dbReference type="InterPro" id="IPR029045">
    <property type="entry name" value="ClpP/crotonase-like_dom_sf"/>
</dbReference>
<dbReference type="SUPFAM" id="SSF52096">
    <property type="entry name" value="ClpP/crotonase"/>
    <property type="match status" value="1"/>
</dbReference>
<dbReference type="PANTHER" id="PTHR11941:SF54">
    <property type="entry name" value="ENOYL-COA HYDRATASE, MITOCHONDRIAL"/>
    <property type="match status" value="1"/>
</dbReference>
<dbReference type="RefSeq" id="WP_394821205.1">
    <property type="nucleotide sequence ID" value="NZ_CP089984.1"/>
</dbReference>
<dbReference type="Gene3D" id="1.10.12.10">
    <property type="entry name" value="Lyase 2-enoyl-coa Hydratase, Chain A, domain 2"/>
    <property type="match status" value="1"/>
</dbReference>
<dbReference type="Pfam" id="PF00378">
    <property type="entry name" value="ECH_1"/>
    <property type="match status" value="1"/>
</dbReference>
<keyword evidence="2" id="KW-0456">Lyase</keyword>
<dbReference type="PANTHER" id="PTHR11941">
    <property type="entry name" value="ENOYL-COA HYDRATASE-RELATED"/>
    <property type="match status" value="1"/>
</dbReference>
<sequence length="259" mass="27194">MSSVVLVERAGSVAIVTLNRPDKLNALNQELLAALYGTWSELDHDPTVLAAVLTGAGEKAFAAGGDIAAMSKMSTNEAKSFSDLGHTVLHRMESAHFPIIGAVNGFALGGGCELALACDFIYAADRARFAQPEVSLGVIPGFGGTQRLARRVGIGRARELCLTGDTIGADDALRIGLVNAVVPHAELLPTVRVLAEKIASKGPVAIAQCKRVMQRGEDVPLPVAAELEAQAFASLFGTEDQKEGMLAFLEKRAASFKGR</sequence>
<dbReference type="PROSITE" id="PS00166">
    <property type="entry name" value="ENOYL_COA_HYDRATASE"/>
    <property type="match status" value="1"/>
</dbReference>
<dbReference type="Proteomes" id="UP001370348">
    <property type="component" value="Chromosome"/>
</dbReference>
<evidence type="ECO:0000256" key="3">
    <source>
        <dbReference type="RuleBase" id="RU003707"/>
    </source>
</evidence>
<proteinExistence type="inferred from homology"/>
<evidence type="ECO:0000256" key="1">
    <source>
        <dbReference type="ARBA" id="ARBA00005254"/>
    </source>
</evidence>
<organism evidence="4 5">
    <name type="scientific">Pendulispora albinea</name>
    <dbReference type="NCBI Taxonomy" id="2741071"/>
    <lineage>
        <taxon>Bacteria</taxon>
        <taxon>Pseudomonadati</taxon>
        <taxon>Myxococcota</taxon>
        <taxon>Myxococcia</taxon>
        <taxon>Myxococcales</taxon>
        <taxon>Sorangiineae</taxon>
        <taxon>Pendulisporaceae</taxon>
        <taxon>Pendulispora</taxon>
    </lineage>
</organism>
<gene>
    <name evidence="4" type="ORF">LZC94_27450</name>
</gene>
<reference evidence="4 5" key="1">
    <citation type="submission" date="2021-12" db="EMBL/GenBank/DDBJ databases">
        <title>Discovery of the Pendulisporaceae a myxobacterial family with distinct sporulation behavior and unique specialized metabolism.</title>
        <authorList>
            <person name="Garcia R."/>
            <person name="Popoff A."/>
            <person name="Bader C.D."/>
            <person name="Loehr J."/>
            <person name="Walesch S."/>
            <person name="Walt C."/>
            <person name="Boldt J."/>
            <person name="Bunk B."/>
            <person name="Haeckl F.J.F.P.J."/>
            <person name="Gunesch A.P."/>
            <person name="Birkelbach J."/>
            <person name="Nuebel U."/>
            <person name="Pietschmann T."/>
            <person name="Bach T."/>
            <person name="Mueller R."/>
        </authorList>
    </citation>
    <scope>NUCLEOTIDE SEQUENCE [LARGE SCALE GENOMIC DNA]</scope>
    <source>
        <strain evidence="4 5">MSr11954</strain>
    </source>
</reference>
<dbReference type="InterPro" id="IPR014748">
    <property type="entry name" value="Enoyl-CoA_hydra_C"/>
</dbReference>
<keyword evidence="5" id="KW-1185">Reference proteome</keyword>
<protein>
    <submittedName>
        <fullName evidence="4">Enoyl-CoA hydratase-related protein</fullName>
    </submittedName>
</protein>
<evidence type="ECO:0000313" key="4">
    <source>
        <dbReference type="EMBL" id="WXB11585.1"/>
    </source>
</evidence>
<dbReference type="Gene3D" id="3.90.226.10">
    <property type="entry name" value="2-enoyl-CoA Hydratase, Chain A, domain 1"/>
    <property type="match status" value="1"/>
</dbReference>
<evidence type="ECO:0000313" key="5">
    <source>
        <dbReference type="Proteomes" id="UP001370348"/>
    </source>
</evidence>